<dbReference type="SUPFAM" id="SSF52821">
    <property type="entry name" value="Rhodanese/Cell cycle control phosphatase"/>
    <property type="match status" value="1"/>
</dbReference>
<gene>
    <name evidence="3" type="ORF">ACFQET_09705</name>
</gene>
<organism evidence="3 4">
    <name type="scientific">Levilactobacillus tangyuanensis</name>
    <dbReference type="NCBI Taxonomy" id="2486021"/>
    <lineage>
        <taxon>Bacteria</taxon>
        <taxon>Bacillati</taxon>
        <taxon>Bacillota</taxon>
        <taxon>Bacilli</taxon>
        <taxon>Lactobacillales</taxon>
        <taxon>Lactobacillaceae</taxon>
        <taxon>Levilactobacillus</taxon>
    </lineage>
</organism>
<feature type="transmembrane region" description="Helical" evidence="1">
    <location>
        <begin position="6"/>
        <end position="26"/>
    </location>
</feature>
<dbReference type="PROSITE" id="PS50206">
    <property type="entry name" value="RHODANESE_3"/>
    <property type="match status" value="1"/>
</dbReference>
<keyword evidence="1" id="KW-0812">Transmembrane</keyword>
<dbReference type="RefSeq" id="WP_125643017.1">
    <property type="nucleotide sequence ID" value="NZ_JBHSSJ010000015.1"/>
</dbReference>
<dbReference type="CDD" id="cd00158">
    <property type="entry name" value="RHOD"/>
    <property type="match status" value="1"/>
</dbReference>
<dbReference type="PANTHER" id="PTHR43031">
    <property type="entry name" value="FAD-DEPENDENT OXIDOREDUCTASE"/>
    <property type="match status" value="1"/>
</dbReference>
<comment type="caution">
    <text evidence="3">The sequence shown here is derived from an EMBL/GenBank/DDBJ whole genome shotgun (WGS) entry which is preliminary data.</text>
</comment>
<reference evidence="4" key="1">
    <citation type="journal article" date="2019" name="Int. J. Syst. Evol. Microbiol.">
        <title>The Global Catalogue of Microorganisms (GCM) 10K type strain sequencing project: providing services to taxonomists for standard genome sequencing and annotation.</title>
        <authorList>
            <consortium name="The Broad Institute Genomics Platform"/>
            <consortium name="The Broad Institute Genome Sequencing Center for Infectious Disease"/>
            <person name="Wu L."/>
            <person name="Ma J."/>
        </authorList>
    </citation>
    <scope>NUCLEOTIDE SEQUENCE [LARGE SCALE GENOMIC DNA]</scope>
    <source>
        <strain evidence="4">CCM 8907</strain>
    </source>
</reference>
<dbReference type="InterPro" id="IPR036873">
    <property type="entry name" value="Rhodanese-like_dom_sf"/>
</dbReference>
<dbReference type="Proteomes" id="UP001596191">
    <property type="component" value="Unassembled WGS sequence"/>
</dbReference>
<protein>
    <submittedName>
        <fullName evidence="3">Rhodanese-like domain-containing protein</fullName>
    </submittedName>
</protein>
<keyword evidence="4" id="KW-1185">Reference proteome</keyword>
<name>A0ABW1TRC2_9LACO</name>
<dbReference type="PANTHER" id="PTHR43031:SF18">
    <property type="entry name" value="RHODANESE-RELATED SULFURTRANSFERASES"/>
    <property type="match status" value="1"/>
</dbReference>
<evidence type="ECO:0000313" key="4">
    <source>
        <dbReference type="Proteomes" id="UP001596191"/>
    </source>
</evidence>
<evidence type="ECO:0000313" key="3">
    <source>
        <dbReference type="EMBL" id="MFC6275775.1"/>
    </source>
</evidence>
<keyword evidence="1" id="KW-0472">Membrane</keyword>
<dbReference type="EMBL" id="JBHSSJ010000015">
    <property type="protein sequence ID" value="MFC6275775.1"/>
    <property type="molecule type" value="Genomic_DNA"/>
</dbReference>
<dbReference type="Gene3D" id="3.40.250.10">
    <property type="entry name" value="Rhodanese-like domain"/>
    <property type="match status" value="1"/>
</dbReference>
<evidence type="ECO:0000259" key="2">
    <source>
        <dbReference type="PROSITE" id="PS50206"/>
    </source>
</evidence>
<dbReference type="SMART" id="SM00450">
    <property type="entry name" value="RHOD"/>
    <property type="match status" value="1"/>
</dbReference>
<dbReference type="InterPro" id="IPR050229">
    <property type="entry name" value="GlpE_sulfurtransferase"/>
</dbReference>
<accession>A0ABW1TRC2</accession>
<proteinExistence type="predicted"/>
<dbReference type="Pfam" id="PF00581">
    <property type="entry name" value="Rhodanese"/>
    <property type="match status" value="1"/>
</dbReference>
<dbReference type="InterPro" id="IPR001763">
    <property type="entry name" value="Rhodanese-like_dom"/>
</dbReference>
<evidence type="ECO:0000256" key="1">
    <source>
        <dbReference type="SAM" id="Phobius"/>
    </source>
</evidence>
<feature type="domain" description="Rhodanese" evidence="2">
    <location>
        <begin position="49"/>
        <end position="133"/>
    </location>
</feature>
<keyword evidence="1" id="KW-1133">Transmembrane helix</keyword>
<sequence>MVIGEISGGLVYSIVLIILLVAWGLWSLITIIRRNNVATLLDQKDFQEGIRTAQVVDLREKKDFDAGHILGARNMPYSTFKASHSGLRSDLPVYLYDQGKALSTRAAFILNKEGYNDISILKKGFVRWEGKTKKAKF</sequence>